<dbReference type="OrthoDB" id="442947at2759"/>
<sequence>MSTQTKVPQTPNQDANAPRITSKTLESTVRNLCSFASSPEMKIASTIILEIQNQQEQIKAKDDELSELRKKLEEQEEKRIIAIDQWFLGAQTQKSKLKDAEAEIQSLHESNAKKDSKLEESVQKIKTSEEEKKKAHSDHLNEKNKTNQLRDDITALIKQLKEKNGIIEKLQAAKLAMTSSLSSEREKTEELGKELTSMKSIAHESQLRLQKLEGYGFRGHQMDEDSMLVITSFLYRYMILTHFYRADGFSGLWEYAQVQLHHMVMQNVDGGVLSVSEPYDFSKTPAHTFQNKSLTGGLQNGDVSVRDVPLPLSYSFAAKAMRLAVILAILSREIDKCVFQPNYLVPEDAQMRTTMSQLAETDSDKESFCRSMLLSIDQQHQQETLQHRINNVVRKVSSCARDWLTDAQHNEFQQRVASIVQKAIDVWLPIQRAQQKYESDFDPVDWDDTEWTIFNLPGENTEKGGTSHFIASDTLLTVFPRLSQVKDNVRVPLTFVTQLTKSHPLCIQAEQELGRKANSPTIGRMPSSGTRRKSVVANASNGNGFLKKKTNGA</sequence>
<comment type="caution">
    <text evidence="2">The sequence shown here is derived from an EMBL/GenBank/DDBJ whole genome shotgun (WGS) entry which is preliminary data.</text>
</comment>
<proteinExistence type="predicted"/>
<gene>
    <name evidence="2" type="ORF">PSALAMII_LOCUS9520</name>
</gene>
<evidence type="ECO:0000256" key="1">
    <source>
        <dbReference type="SAM" id="MobiDB-lite"/>
    </source>
</evidence>
<evidence type="ECO:0000313" key="2">
    <source>
        <dbReference type="EMBL" id="CAG8414257.1"/>
    </source>
</evidence>
<feature type="region of interest" description="Disordered" evidence="1">
    <location>
        <begin position="108"/>
        <end position="146"/>
    </location>
</feature>
<dbReference type="AlphaFoldDB" id="A0A9W4JW23"/>
<feature type="region of interest" description="Disordered" evidence="1">
    <location>
        <begin position="518"/>
        <end position="553"/>
    </location>
</feature>
<organism evidence="2 3">
    <name type="scientific">Penicillium salamii</name>
    <dbReference type="NCBI Taxonomy" id="1612424"/>
    <lineage>
        <taxon>Eukaryota</taxon>
        <taxon>Fungi</taxon>
        <taxon>Dikarya</taxon>
        <taxon>Ascomycota</taxon>
        <taxon>Pezizomycotina</taxon>
        <taxon>Eurotiomycetes</taxon>
        <taxon>Eurotiomycetidae</taxon>
        <taxon>Eurotiales</taxon>
        <taxon>Aspergillaceae</taxon>
        <taxon>Penicillium</taxon>
    </lineage>
</organism>
<dbReference type="Proteomes" id="UP001152646">
    <property type="component" value="Unassembled WGS sequence"/>
</dbReference>
<accession>A0A9W4JW23</accession>
<name>A0A9W4JW23_9EURO</name>
<evidence type="ECO:0000313" key="3">
    <source>
        <dbReference type="Proteomes" id="UP001152646"/>
    </source>
</evidence>
<protein>
    <submittedName>
        <fullName evidence="2">Uncharacterized protein</fullName>
    </submittedName>
</protein>
<reference evidence="2" key="1">
    <citation type="submission" date="2021-07" db="EMBL/GenBank/DDBJ databases">
        <authorList>
            <person name="Branca A.L. A."/>
        </authorList>
    </citation>
    <scope>NUCLEOTIDE SEQUENCE</scope>
</reference>
<feature type="region of interest" description="Disordered" evidence="1">
    <location>
        <begin position="1"/>
        <end position="20"/>
    </location>
</feature>
<feature type="compositionally biased region" description="Basic and acidic residues" evidence="1">
    <location>
        <begin position="110"/>
        <end position="146"/>
    </location>
</feature>
<dbReference type="EMBL" id="CAJVPA010000226">
    <property type="protein sequence ID" value="CAG8414257.1"/>
    <property type="molecule type" value="Genomic_DNA"/>
</dbReference>